<dbReference type="PROSITE" id="PS50082">
    <property type="entry name" value="WD_REPEATS_2"/>
    <property type="match status" value="4"/>
</dbReference>
<keyword evidence="3" id="KW-0853">WD repeat</keyword>
<dbReference type="PROSITE" id="PS50294">
    <property type="entry name" value="WD_REPEATS_REGION"/>
    <property type="match status" value="1"/>
</dbReference>
<dbReference type="Proteomes" id="UP000250572">
    <property type="component" value="Unassembled WGS sequence"/>
</dbReference>
<accession>A0A315W3C8</accession>
<proteinExistence type="predicted"/>
<feature type="repeat" description="WD" evidence="3">
    <location>
        <begin position="644"/>
        <end position="676"/>
    </location>
</feature>
<sequence length="1276" mass="144322">PALQWNQPGPQWFSLPQLYRARGLRGSRRTCSRGSLLVCIFLDEIQEDVEILLRRRGCFLLRSARRKMRKVVATAELDDFCLRKLGGSFAGDGEGAVFWPSSSVSDQEETGGGKGAKRRSKKGKSKDGAKVTTESQVEDGEDELLYEYQLQIAQEEERTTKKTRIKEEDDSVWRNVSLNNNMGKKKKKKVKSVATDSDAGEQDEDVEREVDAENETESKGKKKKKKKHVVKEESEAEPEESEKQTFDDGLVLGVFVHRTDRLKTDLLISHPMVKIHVVDEITGKYLRKEDCQRPVSSFYEQENVSNILPIITQPFDFRKNKSTIPEWQEQILFNERFGYFIQQSESAPRVILFFEILDFMTVEEAKANFDADRHERGFRKIAWAFLKLVGANGILNIESKLRLQLFCPPPRAKRQPETIEVFEWWRKYPRTKYASTLYVTVKGIKPPECVDPGMRSMMALQEERGSTTYSDLQNEASKTRPSLSRQPVLRWNRLPGQICRIPNKHSLAFRGGKMGCFTVLFSRAGTRLAAACADRDAFPVVVYEIPSGTVLAAFNGHLKIVYDLCWSNDDRVLLSASSDGTVREWNVAKLLENAQKVLPHPSFVYCAQYHPGAQNLVVTGSYDCLIRVWRLDVDDVNGQMLQELEAHKSFVNSVCFDFEGRRMFSADNTGVINVWKTSVNGSKQRQHPCQLWSIEMVPDTDFIVKRRCLRGVDSLNRGLSDCSHGSKGFVFCVALGQKIDESDLRGIPINRLQLHPNGRCLLIHAKDSALRMMDLRILAIKKYTGATNYRERIYSTFTPCGNFIFSGSEDGIGYVWNTDTGDQVAVYSELCYRSALHGVSFHPHENMVAFCAFGQSQPVHVYLYDQKVSQLEMHSNLELSRSASLDSKPVQNTPDSVVLQDTPTPSTMDQFGQLARFDLKMQCVKDHLDSVLVRNRLFQQRSESKCLDILDRNHCSRLLTVSVTSPTFMPYVGTISKDSSRWSRQNGHDSRRQELYELNASLPPPSLLSPHSKLQLPGSLTDQLIPQAVLSTQSRGISQRIKGASSLKLHTVRLSEAITSLLVEGRQQKNEMQSQSLPDQTSSGFYDPDSAPVQQIVSLHRNTELTPIPPPVPVVSIYNYEANRSDELTIRRGDVIQVLYKDNDTWWFGRLVNGLQGYFLASYVIDQSEFSEDSTERDPTSLEKHVEKPTPTRVSAAVNSSGELRFLSEPTFSDTDPELTDAKSRRRRKVKKPGVAATQASFSEAETSGSARKARPPPRPLPKRPTGQSNRAFEPD</sequence>
<feature type="region of interest" description="Disordered" evidence="4">
    <location>
        <begin position="176"/>
        <end position="243"/>
    </location>
</feature>
<feature type="compositionally biased region" description="Polar residues" evidence="4">
    <location>
        <begin position="1238"/>
        <end position="1250"/>
    </location>
</feature>
<feature type="compositionally biased region" description="Basic residues" evidence="4">
    <location>
        <begin position="115"/>
        <end position="124"/>
    </location>
</feature>
<dbReference type="PROSITE" id="PS50002">
    <property type="entry name" value="SH3"/>
    <property type="match status" value="1"/>
</dbReference>
<dbReference type="Gene3D" id="2.30.30.40">
    <property type="entry name" value="SH3 Domains"/>
    <property type="match status" value="1"/>
</dbReference>
<dbReference type="SMART" id="SM00320">
    <property type="entry name" value="WD40"/>
    <property type="match status" value="6"/>
</dbReference>
<dbReference type="InterPro" id="IPR015943">
    <property type="entry name" value="WD40/YVTN_repeat-like_dom_sf"/>
</dbReference>
<dbReference type="PANTHER" id="PTHR44499:SF1">
    <property type="entry name" value="JOUBERIN"/>
    <property type="match status" value="1"/>
</dbReference>
<dbReference type="EMBL" id="NHOQ01000541">
    <property type="protein sequence ID" value="PWA29765.1"/>
    <property type="molecule type" value="Genomic_DNA"/>
</dbReference>
<dbReference type="AlphaFoldDB" id="A0A315W3C8"/>
<evidence type="ECO:0000256" key="2">
    <source>
        <dbReference type="PROSITE-ProRule" id="PRU00192"/>
    </source>
</evidence>
<organism evidence="6 7">
    <name type="scientific">Gambusia affinis</name>
    <name type="common">Western mosquitofish</name>
    <name type="synonym">Heterandria affinis</name>
    <dbReference type="NCBI Taxonomy" id="33528"/>
    <lineage>
        <taxon>Eukaryota</taxon>
        <taxon>Metazoa</taxon>
        <taxon>Chordata</taxon>
        <taxon>Craniata</taxon>
        <taxon>Vertebrata</taxon>
        <taxon>Euteleostomi</taxon>
        <taxon>Actinopterygii</taxon>
        <taxon>Neopterygii</taxon>
        <taxon>Teleostei</taxon>
        <taxon>Neoteleostei</taxon>
        <taxon>Acanthomorphata</taxon>
        <taxon>Ovalentaria</taxon>
        <taxon>Atherinomorphae</taxon>
        <taxon>Cyprinodontiformes</taxon>
        <taxon>Poeciliidae</taxon>
        <taxon>Poeciliinae</taxon>
        <taxon>Gambusia</taxon>
    </lineage>
</organism>
<dbReference type="InterPro" id="IPR052803">
    <property type="entry name" value="Cilium-Associated_Jouberin"/>
</dbReference>
<dbReference type="InterPro" id="IPR036322">
    <property type="entry name" value="WD40_repeat_dom_sf"/>
</dbReference>
<evidence type="ECO:0000256" key="3">
    <source>
        <dbReference type="PROSITE-ProRule" id="PRU00221"/>
    </source>
</evidence>
<feature type="repeat" description="WD" evidence="3">
    <location>
        <begin position="597"/>
        <end position="632"/>
    </location>
</feature>
<dbReference type="InterPro" id="IPR001680">
    <property type="entry name" value="WD40_rpt"/>
</dbReference>
<feature type="compositionally biased region" description="Basic residues" evidence="4">
    <location>
        <begin position="220"/>
        <end position="229"/>
    </location>
</feature>
<reference evidence="6 7" key="1">
    <citation type="journal article" date="2018" name="G3 (Bethesda)">
        <title>A High-Quality Reference Genome for the Invasive Mosquitofish Gambusia affinis Using a Chicago Library.</title>
        <authorList>
            <person name="Hoffberg S.L."/>
            <person name="Troendle N.J."/>
            <person name="Glenn T.C."/>
            <person name="Mahmud O."/>
            <person name="Louha S."/>
            <person name="Chalopin D."/>
            <person name="Bennetzen J.L."/>
            <person name="Mauricio R."/>
        </authorList>
    </citation>
    <scope>NUCLEOTIDE SEQUENCE [LARGE SCALE GENOMIC DNA]</scope>
    <source>
        <strain evidence="6">NE01/NJP1002.9</strain>
        <tissue evidence="6">Muscle</tissue>
    </source>
</reference>
<dbReference type="Gene3D" id="2.130.10.10">
    <property type="entry name" value="YVTN repeat-like/Quinoprotein amine dehydrogenase"/>
    <property type="match status" value="1"/>
</dbReference>
<feature type="region of interest" description="Disordered" evidence="4">
    <location>
        <begin position="882"/>
        <end position="904"/>
    </location>
</feature>
<dbReference type="GO" id="GO:0036064">
    <property type="term" value="C:ciliary basal body"/>
    <property type="evidence" value="ECO:0007669"/>
    <property type="project" value="TreeGrafter"/>
</dbReference>
<keyword evidence="7" id="KW-1185">Reference proteome</keyword>
<feature type="non-terminal residue" evidence="6">
    <location>
        <position position="1"/>
    </location>
</feature>
<dbReference type="SMART" id="SM00326">
    <property type="entry name" value="SH3"/>
    <property type="match status" value="1"/>
</dbReference>
<feature type="compositionally biased region" description="Polar residues" evidence="4">
    <location>
        <begin position="1266"/>
        <end position="1276"/>
    </location>
</feature>
<evidence type="ECO:0000313" key="6">
    <source>
        <dbReference type="EMBL" id="PWA29765.1"/>
    </source>
</evidence>
<dbReference type="Pfam" id="PF00018">
    <property type="entry name" value="SH3_1"/>
    <property type="match status" value="1"/>
</dbReference>
<dbReference type="InterPro" id="IPR036028">
    <property type="entry name" value="SH3-like_dom_sf"/>
</dbReference>
<evidence type="ECO:0000256" key="4">
    <source>
        <dbReference type="SAM" id="MobiDB-lite"/>
    </source>
</evidence>
<evidence type="ECO:0000313" key="7">
    <source>
        <dbReference type="Proteomes" id="UP000250572"/>
    </source>
</evidence>
<dbReference type="SUPFAM" id="SSF50978">
    <property type="entry name" value="WD40 repeat-like"/>
    <property type="match status" value="1"/>
</dbReference>
<feature type="region of interest" description="Disordered" evidence="4">
    <location>
        <begin position="100"/>
        <end position="138"/>
    </location>
</feature>
<feature type="compositionally biased region" description="Acidic residues" evidence="4">
    <location>
        <begin position="198"/>
        <end position="215"/>
    </location>
</feature>
<dbReference type="PANTHER" id="PTHR44499">
    <property type="entry name" value="JOUBERIN"/>
    <property type="match status" value="1"/>
</dbReference>
<feature type="repeat" description="WD" evidence="3">
    <location>
        <begin position="554"/>
        <end position="587"/>
    </location>
</feature>
<feature type="domain" description="SH3" evidence="5">
    <location>
        <begin position="1109"/>
        <end position="1169"/>
    </location>
</feature>
<name>A0A315W3C8_GAMAF</name>
<protein>
    <recommendedName>
        <fullName evidence="5">SH3 domain-containing protein</fullName>
    </recommendedName>
</protein>
<feature type="region of interest" description="Disordered" evidence="4">
    <location>
        <begin position="1169"/>
        <end position="1276"/>
    </location>
</feature>
<evidence type="ECO:0000259" key="5">
    <source>
        <dbReference type="PROSITE" id="PS50002"/>
    </source>
</evidence>
<keyword evidence="1 2" id="KW-0728">SH3 domain</keyword>
<gene>
    <name evidence="6" type="ORF">CCH79_00007910</name>
</gene>
<feature type="repeat" description="WD" evidence="3">
    <location>
        <begin position="797"/>
        <end position="826"/>
    </location>
</feature>
<feature type="compositionally biased region" description="Basic and acidic residues" evidence="4">
    <location>
        <begin position="1174"/>
        <end position="1190"/>
    </location>
</feature>
<evidence type="ECO:0000256" key="1">
    <source>
        <dbReference type="ARBA" id="ARBA00022443"/>
    </source>
</evidence>
<dbReference type="STRING" id="33528.ENSGAFP00000027047"/>
<dbReference type="GO" id="GO:0044458">
    <property type="term" value="P:motile cilium assembly"/>
    <property type="evidence" value="ECO:0007669"/>
    <property type="project" value="TreeGrafter"/>
</dbReference>
<dbReference type="SUPFAM" id="SSF50044">
    <property type="entry name" value="SH3-domain"/>
    <property type="match status" value="1"/>
</dbReference>
<dbReference type="Pfam" id="PF00400">
    <property type="entry name" value="WD40"/>
    <property type="match status" value="4"/>
</dbReference>
<dbReference type="InterPro" id="IPR001452">
    <property type="entry name" value="SH3_domain"/>
</dbReference>
<comment type="caution">
    <text evidence="6">The sequence shown here is derived from an EMBL/GenBank/DDBJ whole genome shotgun (WGS) entry which is preliminary data.</text>
</comment>